<gene>
    <name evidence="2" type="ORF">CCUS01_03226</name>
</gene>
<dbReference type="AlphaFoldDB" id="A0AAI9Y9R2"/>
<dbReference type="EMBL" id="MPDP01000035">
    <property type="protein sequence ID" value="KAK1491440.1"/>
    <property type="molecule type" value="Genomic_DNA"/>
</dbReference>
<evidence type="ECO:0000313" key="3">
    <source>
        <dbReference type="Proteomes" id="UP001239213"/>
    </source>
</evidence>
<feature type="compositionally biased region" description="Basic and acidic residues" evidence="1">
    <location>
        <begin position="446"/>
        <end position="458"/>
    </location>
</feature>
<keyword evidence="3" id="KW-1185">Reference proteome</keyword>
<feature type="region of interest" description="Disordered" evidence="1">
    <location>
        <begin position="419"/>
        <end position="470"/>
    </location>
</feature>
<feature type="compositionally biased region" description="Basic residues" evidence="1">
    <location>
        <begin position="459"/>
        <end position="470"/>
    </location>
</feature>
<proteinExistence type="predicted"/>
<feature type="region of interest" description="Disordered" evidence="1">
    <location>
        <begin position="235"/>
        <end position="258"/>
    </location>
</feature>
<organism evidence="2 3">
    <name type="scientific">Colletotrichum cuscutae</name>
    <dbReference type="NCBI Taxonomy" id="1209917"/>
    <lineage>
        <taxon>Eukaryota</taxon>
        <taxon>Fungi</taxon>
        <taxon>Dikarya</taxon>
        <taxon>Ascomycota</taxon>
        <taxon>Pezizomycotina</taxon>
        <taxon>Sordariomycetes</taxon>
        <taxon>Hypocreomycetidae</taxon>
        <taxon>Glomerellales</taxon>
        <taxon>Glomerellaceae</taxon>
        <taxon>Colletotrichum</taxon>
        <taxon>Colletotrichum acutatum species complex</taxon>
    </lineage>
</organism>
<feature type="compositionally biased region" description="Pro residues" evidence="1">
    <location>
        <begin position="424"/>
        <end position="435"/>
    </location>
</feature>
<comment type="caution">
    <text evidence="2">The sequence shown here is derived from an EMBL/GenBank/DDBJ whole genome shotgun (WGS) entry which is preliminary data.</text>
</comment>
<reference evidence="2" key="1">
    <citation type="submission" date="2016-11" db="EMBL/GenBank/DDBJ databases">
        <title>The genome sequence of Colletotrichum cuscutae.</title>
        <authorList>
            <person name="Baroncelli R."/>
        </authorList>
    </citation>
    <scope>NUCLEOTIDE SEQUENCE</scope>
    <source>
        <strain evidence="2">IMI 304802</strain>
    </source>
</reference>
<feature type="compositionally biased region" description="Basic and acidic residues" evidence="1">
    <location>
        <begin position="237"/>
        <end position="252"/>
    </location>
</feature>
<sequence>MARFGRFDSTHWEFALHQAFVDVDSLGYFTYRRTGAALYTIPNPNPAHGSSSSRLSVGSGQDRRFASGSYSPVSNPIDDANALYMAIWTYCIKNCVRRYLTGPAILEGGLDADSVDESDEASSGGLPTLEAVAILGFRDTEHGGELTRATVVVVVVVGGAVLGTITLAFRGIGFGHGTPAPMILLLTATFDLPLTADLGTGRTKTQSRPLIMQRSHCGLPSEKHGAHAFATGWRRKGGAEAPRDRVHQHSTPDESDDEKLLFRQSSDTQEIWVDKGLVAFSGFCLSSRLNSRRPRVDAVGFCPGSLNVTGKPRVPDGRRSVIAEGVKEEMGCRNKTRLQSTASGMARMDLIERAGLIFGIGTTETRGVWFGLVCTTDNVSCNPPPPPPPFGGGGGGGGGGGRWGVCFVFLGGVVGGGERYQPKTFPPPPPPPPPFLRRVGRRRTGKREDEQVDPERVKATRTKRQGNGRRKAAARQRLCWRVFCLLGFYGLERRFARSFGAEKDDEGGTNLGPAMYGYMPSAEWEFPSTIFSGSSLTLFPLTLSLTQLPPSRIDVCRAGDRMRVYRASSVRIRSRVRKIQQREQRRLLMGIEDEEKGKRSLSCSLGLAHPVWYFRRSMISAYVKTTPLSERYASIAWLQPAALLATLLPPLKRRGAEKEWPVLTFSLALARTLLQRGPPQNGSLPAWVTVWSTCIHRLTTSSKDVLGTKTGTGGAHDDESKEWRRALSDGLAGCLSQPAYCWPAMPLDVDSLGHHSRLMLAPRGLDSTNRLATLARFVRLQAEDELGNNARWVFAQLTSTLTSYRYSQPSTWPASEHLRKQDSSRVDREPGFGVLGLAPGGPRPGSKDGAGARYGPFRLLFVSTGRDLERPIDEPLGSFCRHGALQSARCLSFCGERIPGTILQPMSRHLRLSIDNVCRIRPKPILAAKLKGACKMIMQRVYPPSIPISRVQACKDYKRDASKMSGVAFCPRP</sequence>
<evidence type="ECO:0000256" key="1">
    <source>
        <dbReference type="SAM" id="MobiDB-lite"/>
    </source>
</evidence>
<accession>A0AAI9Y9R2</accession>
<dbReference type="Proteomes" id="UP001239213">
    <property type="component" value="Unassembled WGS sequence"/>
</dbReference>
<protein>
    <submittedName>
        <fullName evidence="2">Uncharacterized protein</fullName>
    </submittedName>
</protein>
<evidence type="ECO:0000313" key="2">
    <source>
        <dbReference type="EMBL" id="KAK1491440.1"/>
    </source>
</evidence>
<name>A0AAI9Y9R2_9PEZI</name>